<protein>
    <submittedName>
        <fullName evidence="1">Uncharacterized protein</fullName>
    </submittedName>
</protein>
<dbReference type="Proteomes" id="UP000266693">
    <property type="component" value="Unassembled WGS sequence"/>
</dbReference>
<dbReference type="RefSeq" id="WP_118864434.1">
    <property type="nucleotide sequence ID" value="NZ_QWLV01000005.1"/>
</dbReference>
<accession>A0A396RLM7</accession>
<dbReference type="AlphaFoldDB" id="A0A396RLM7"/>
<organism evidence="1 2">
    <name type="scientific">Sphingomonas gilva</name>
    <dbReference type="NCBI Taxonomy" id="2305907"/>
    <lineage>
        <taxon>Bacteria</taxon>
        <taxon>Pseudomonadati</taxon>
        <taxon>Pseudomonadota</taxon>
        <taxon>Alphaproteobacteria</taxon>
        <taxon>Sphingomonadales</taxon>
        <taxon>Sphingomonadaceae</taxon>
        <taxon>Sphingomonas</taxon>
    </lineage>
</organism>
<sequence>MNLLLVLTALLTSLTGIISGERAATARVQANARSVEQVATAVAEHVVVVISPGLHPDGVLYSRIVPLPRTLALAPAAPIFAEKRRE</sequence>
<evidence type="ECO:0000313" key="1">
    <source>
        <dbReference type="EMBL" id="RHW17267.1"/>
    </source>
</evidence>
<dbReference type="EMBL" id="QWLV01000005">
    <property type="protein sequence ID" value="RHW17267.1"/>
    <property type="molecule type" value="Genomic_DNA"/>
</dbReference>
<keyword evidence="2" id="KW-1185">Reference proteome</keyword>
<name>A0A396RLM7_9SPHN</name>
<proteinExistence type="predicted"/>
<comment type="caution">
    <text evidence="1">The sequence shown here is derived from an EMBL/GenBank/DDBJ whole genome shotgun (WGS) entry which is preliminary data.</text>
</comment>
<gene>
    <name evidence="1" type="ORF">D1610_12055</name>
</gene>
<reference evidence="1 2" key="1">
    <citation type="submission" date="2018-08" db="EMBL/GenBank/DDBJ databases">
        <title>The multiple taxonomic identification of Sphingomonas gilva.</title>
        <authorList>
            <person name="Zhu D."/>
            <person name="Zheng S."/>
        </authorList>
    </citation>
    <scope>NUCLEOTIDE SEQUENCE [LARGE SCALE GENOMIC DNA]</scope>
    <source>
        <strain evidence="1 2">ZDH117</strain>
    </source>
</reference>
<evidence type="ECO:0000313" key="2">
    <source>
        <dbReference type="Proteomes" id="UP000266693"/>
    </source>
</evidence>